<evidence type="ECO:0000256" key="2">
    <source>
        <dbReference type="ARBA" id="ARBA00022692"/>
    </source>
</evidence>
<feature type="transmembrane region" description="Helical" evidence="5">
    <location>
        <begin position="306"/>
        <end position="324"/>
    </location>
</feature>
<evidence type="ECO:0000313" key="8">
    <source>
        <dbReference type="Proteomes" id="UP000193391"/>
    </source>
</evidence>
<feature type="domain" description="STAS" evidence="6">
    <location>
        <begin position="454"/>
        <end position="567"/>
    </location>
</feature>
<dbReference type="NCBIfam" id="TIGR00815">
    <property type="entry name" value="sulP"/>
    <property type="match status" value="1"/>
</dbReference>
<comment type="subcellular location">
    <subcellularLocation>
        <location evidence="1">Membrane</location>
        <topology evidence="1">Multi-pass membrane protein</topology>
    </subcellularLocation>
</comment>
<proteinExistence type="predicted"/>
<evidence type="ECO:0000313" key="7">
    <source>
        <dbReference type="EMBL" id="OSQ38032.1"/>
    </source>
</evidence>
<keyword evidence="8" id="KW-1185">Reference proteome</keyword>
<dbReference type="OrthoDB" id="9769739at2"/>
<dbReference type="PANTHER" id="PTHR11814">
    <property type="entry name" value="SULFATE TRANSPORTER"/>
    <property type="match status" value="1"/>
</dbReference>
<organism evidence="7 8">
    <name type="scientific">Thalassospira mesophila</name>
    <dbReference type="NCBI Taxonomy" id="1293891"/>
    <lineage>
        <taxon>Bacteria</taxon>
        <taxon>Pseudomonadati</taxon>
        <taxon>Pseudomonadota</taxon>
        <taxon>Alphaproteobacteria</taxon>
        <taxon>Rhodospirillales</taxon>
        <taxon>Thalassospiraceae</taxon>
        <taxon>Thalassospira</taxon>
    </lineage>
</organism>
<feature type="transmembrane region" description="Helical" evidence="5">
    <location>
        <begin position="399"/>
        <end position="430"/>
    </location>
</feature>
<feature type="transmembrane region" description="Helical" evidence="5">
    <location>
        <begin position="21"/>
        <end position="41"/>
    </location>
</feature>
<dbReference type="InterPro" id="IPR001902">
    <property type="entry name" value="SLC26A/SulP_fam"/>
</dbReference>
<keyword evidence="3 5" id="KW-1133">Transmembrane helix</keyword>
<evidence type="ECO:0000256" key="1">
    <source>
        <dbReference type="ARBA" id="ARBA00004141"/>
    </source>
</evidence>
<feature type="transmembrane region" description="Helical" evidence="5">
    <location>
        <begin position="373"/>
        <end position="393"/>
    </location>
</feature>
<keyword evidence="4 5" id="KW-0472">Membrane</keyword>
<feature type="transmembrane region" description="Helical" evidence="5">
    <location>
        <begin position="172"/>
        <end position="196"/>
    </location>
</feature>
<comment type="caution">
    <text evidence="7">The sequence shown here is derived from an EMBL/GenBank/DDBJ whole genome shotgun (WGS) entry which is preliminary data.</text>
</comment>
<dbReference type="EMBL" id="JFKA01000005">
    <property type="protein sequence ID" value="OSQ38032.1"/>
    <property type="molecule type" value="Genomic_DNA"/>
</dbReference>
<dbReference type="CDD" id="cd07042">
    <property type="entry name" value="STAS_SulP_like_sulfate_transporter"/>
    <property type="match status" value="1"/>
</dbReference>
<feature type="transmembrane region" description="Helical" evidence="5">
    <location>
        <begin position="103"/>
        <end position="122"/>
    </location>
</feature>
<evidence type="ECO:0000256" key="4">
    <source>
        <dbReference type="ARBA" id="ARBA00023136"/>
    </source>
</evidence>
<feature type="transmembrane region" description="Helical" evidence="5">
    <location>
        <begin position="53"/>
        <end position="72"/>
    </location>
</feature>
<sequence length="578" mass="61340">MRPLSRFFPILDWGRHYNRQFAANDFVAAVIVSIMLVPQSLAYAMLAGLPPEVGLYASILPLVAYAIFGTSATLAVGPVALISLMTALIIGALHLPAGVSPVLAAMTLAIISAAILLAMGLFRLGFIANFLSHPVISGFVSASGILIAVGQARHLLGLPKADGNLAEILAGLVSHAAEMNVLTAILGFGCLGFLFWVRSGLPAILRRLGMAGVWATFVVRAGPVLAVVITTLASWYFDLAASGVKIVGTIPQGFPAFSLPSFDPDLWRQLALPALLISVIGFVETISVAQTLAAKRRQRIRPDQELIALGMANLGAGFAGGLPVTGGFARSMVNFDAGAQTPAAGLMTAVGIAGATLFLTPVLYYLPQATLAATIIVAVLTLVDLKTIIHIWHYSRADFGAMMVTIALTLFWGIEPGIMGGVVVSLMLYLHRTSRPHIAVVGQVPGTEHFRNILRHDVATGTSVLTVRPDESLYFANCRFLEDRIYALIAENTGLKHVVLMCSAMNEIDASGLESLREINARLRDAGVTFHLSEVKGPVMDRLAPSGFVDELAGQVFLSQYDALSKLDPSALTPCRIA</sequence>
<dbReference type="AlphaFoldDB" id="A0A1Y2KZ78"/>
<feature type="transmembrane region" description="Helical" evidence="5">
    <location>
        <begin position="208"/>
        <end position="237"/>
    </location>
</feature>
<dbReference type="Pfam" id="PF01740">
    <property type="entry name" value="STAS"/>
    <property type="match status" value="1"/>
</dbReference>
<evidence type="ECO:0000256" key="5">
    <source>
        <dbReference type="SAM" id="Phobius"/>
    </source>
</evidence>
<protein>
    <submittedName>
        <fullName evidence="7">Sulfate:proton symporter</fullName>
    </submittedName>
</protein>
<feature type="transmembrane region" description="Helical" evidence="5">
    <location>
        <begin position="270"/>
        <end position="294"/>
    </location>
</feature>
<dbReference type="GO" id="GO:0016020">
    <property type="term" value="C:membrane"/>
    <property type="evidence" value="ECO:0007669"/>
    <property type="project" value="UniProtKB-SubCell"/>
</dbReference>
<keyword evidence="2 5" id="KW-0812">Transmembrane</keyword>
<dbReference type="RefSeq" id="WP_085583493.1">
    <property type="nucleotide sequence ID" value="NZ_JFKA01000005.1"/>
</dbReference>
<feature type="transmembrane region" description="Helical" evidence="5">
    <location>
        <begin position="134"/>
        <end position="152"/>
    </location>
</feature>
<dbReference type="GO" id="GO:0055085">
    <property type="term" value="P:transmembrane transport"/>
    <property type="evidence" value="ECO:0007669"/>
    <property type="project" value="InterPro"/>
</dbReference>
<name>A0A1Y2KZ78_9PROT</name>
<dbReference type="SUPFAM" id="SSF52091">
    <property type="entry name" value="SpoIIaa-like"/>
    <property type="match status" value="1"/>
</dbReference>
<evidence type="ECO:0000256" key="3">
    <source>
        <dbReference type="ARBA" id="ARBA00022989"/>
    </source>
</evidence>
<dbReference type="InterPro" id="IPR002645">
    <property type="entry name" value="STAS_dom"/>
</dbReference>
<feature type="transmembrane region" description="Helical" evidence="5">
    <location>
        <begin position="79"/>
        <end position="97"/>
    </location>
</feature>
<feature type="transmembrane region" description="Helical" evidence="5">
    <location>
        <begin position="344"/>
        <end position="366"/>
    </location>
</feature>
<gene>
    <name evidence="7" type="ORF">TMES_13840</name>
</gene>
<dbReference type="STRING" id="1293891.TMES_13840"/>
<dbReference type="Proteomes" id="UP000193391">
    <property type="component" value="Unassembled WGS sequence"/>
</dbReference>
<accession>A0A1Y2KZ78</accession>
<dbReference type="Gene3D" id="3.30.750.24">
    <property type="entry name" value="STAS domain"/>
    <property type="match status" value="1"/>
</dbReference>
<reference evidence="7 8" key="1">
    <citation type="submission" date="2014-03" db="EMBL/GenBank/DDBJ databases">
        <title>The draft genome sequence of Thalassospira mesophila JCM 18969.</title>
        <authorList>
            <person name="Lai Q."/>
            <person name="Shao Z."/>
        </authorList>
    </citation>
    <scope>NUCLEOTIDE SEQUENCE [LARGE SCALE GENOMIC DNA]</scope>
    <source>
        <strain evidence="7 8">JCM 18969</strain>
    </source>
</reference>
<dbReference type="InterPro" id="IPR011547">
    <property type="entry name" value="SLC26A/SulP_dom"/>
</dbReference>
<evidence type="ECO:0000259" key="6">
    <source>
        <dbReference type="PROSITE" id="PS50801"/>
    </source>
</evidence>
<dbReference type="PROSITE" id="PS50801">
    <property type="entry name" value="STAS"/>
    <property type="match status" value="1"/>
</dbReference>
<dbReference type="Pfam" id="PF00916">
    <property type="entry name" value="Sulfate_transp"/>
    <property type="match status" value="1"/>
</dbReference>
<dbReference type="InterPro" id="IPR036513">
    <property type="entry name" value="STAS_dom_sf"/>
</dbReference>